<dbReference type="Proteomes" id="UP001060215">
    <property type="component" value="Chromosome 13"/>
</dbReference>
<dbReference type="EMBL" id="CM045770">
    <property type="protein sequence ID" value="KAI7992879.1"/>
    <property type="molecule type" value="Genomic_DNA"/>
</dbReference>
<evidence type="ECO:0000313" key="2">
    <source>
        <dbReference type="Proteomes" id="UP001060215"/>
    </source>
</evidence>
<protein>
    <submittedName>
        <fullName evidence="1">Oxysterol-binding protein-related protein 3A</fullName>
    </submittedName>
</protein>
<sequence length="535" mass="61632">MASRFWTRGDSSGDEEESDYDEEVGLWRVVSLPSQFFGSRYLKENASDSDDFGWAKHVVQSTKDKRFEEMSALVDRDEECYEDQRLGRLQESFDKINKHRRSCGVLESEKVPNLYIKALVMWWGAGEDDERKDKIMDKRFMKDPSEITWDIVNKKFKEIVAACGRGNRRVELTPPKLEILFSVVSAQFDVNPSLSGHMPINVWKKCVQIMLAILDILVQHPNIVVDDVVESEDDETRKGTDFQGTIRRIDVEFFKSLQCIDPHTCEYVERLRDEPIFLVLAQNVQEYLQRVGDYKAAAKVALKRVELVYYKPQEVYDAMRKLAEVERMKKAKRGCTQSGRRKTCVTLKRDGVVLDLVPPPTKVNNLIFGRTWVDSPGEMVMTNLTTGYKVVLYFQPCSWFGAGRYEVDGYVYNATEEPKLLMTGKWNESMSYQPCDMEGEPLPGTELKEVWRLAATPENDKFQYTHLPHKINSFETAPRKLLASDSRLRPDRYALQNGDLSKAGREATLSLSLSLSIYIYVKVYHYTATPISKPF</sequence>
<gene>
    <name evidence="1" type="ORF">LOK49_LG12G00090</name>
</gene>
<evidence type="ECO:0000313" key="1">
    <source>
        <dbReference type="EMBL" id="KAI7992879.1"/>
    </source>
</evidence>
<name>A0ACC0FWE4_9ERIC</name>
<comment type="caution">
    <text evidence="1">The sequence shown here is derived from an EMBL/GenBank/DDBJ whole genome shotgun (WGS) entry which is preliminary data.</text>
</comment>
<proteinExistence type="predicted"/>
<keyword evidence="2" id="KW-1185">Reference proteome</keyword>
<organism evidence="1 2">
    <name type="scientific">Camellia lanceoleosa</name>
    <dbReference type="NCBI Taxonomy" id="1840588"/>
    <lineage>
        <taxon>Eukaryota</taxon>
        <taxon>Viridiplantae</taxon>
        <taxon>Streptophyta</taxon>
        <taxon>Embryophyta</taxon>
        <taxon>Tracheophyta</taxon>
        <taxon>Spermatophyta</taxon>
        <taxon>Magnoliopsida</taxon>
        <taxon>eudicotyledons</taxon>
        <taxon>Gunneridae</taxon>
        <taxon>Pentapetalae</taxon>
        <taxon>asterids</taxon>
        <taxon>Ericales</taxon>
        <taxon>Theaceae</taxon>
        <taxon>Camellia</taxon>
    </lineage>
</organism>
<accession>A0ACC0FWE4</accession>
<reference evidence="1 2" key="1">
    <citation type="journal article" date="2022" name="Plant J.">
        <title>Chromosome-level genome of Camellia lanceoleosa provides a valuable resource for understanding genome evolution and self-incompatibility.</title>
        <authorList>
            <person name="Gong W."/>
            <person name="Xiao S."/>
            <person name="Wang L."/>
            <person name="Liao Z."/>
            <person name="Chang Y."/>
            <person name="Mo W."/>
            <person name="Hu G."/>
            <person name="Li W."/>
            <person name="Zhao G."/>
            <person name="Zhu H."/>
            <person name="Hu X."/>
            <person name="Ji K."/>
            <person name="Xiang X."/>
            <person name="Song Q."/>
            <person name="Yuan D."/>
            <person name="Jin S."/>
            <person name="Zhang L."/>
        </authorList>
    </citation>
    <scope>NUCLEOTIDE SEQUENCE [LARGE SCALE GENOMIC DNA]</scope>
    <source>
        <strain evidence="1">SQ_2022a</strain>
    </source>
</reference>